<dbReference type="InterPro" id="IPR042070">
    <property type="entry name" value="PucR_C-HTH_sf"/>
</dbReference>
<dbReference type="Gene3D" id="3.30.450.40">
    <property type="match status" value="1"/>
</dbReference>
<dbReference type="RefSeq" id="WP_028931177.1">
    <property type="nucleotide sequence ID" value="NZ_AUII01000021.1"/>
</dbReference>
<protein>
    <submittedName>
        <fullName evidence="3">Cyclic diguanylate phosphodiesterase</fullName>
    </submittedName>
</protein>
<dbReference type="PANTHER" id="PTHR33744:SF7">
    <property type="entry name" value="PUCR FAMILY TRANSCRIPTIONAL REGULATOR"/>
    <property type="match status" value="1"/>
</dbReference>
<organism evidence="3 4">
    <name type="scientific">Pseudonocardia asaccharolytica DSM 44247 = NBRC 16224</name>
    <dbReference type="NCBI Taxonomy" id="1123024"/>
    <lineage>
        <taxon>Bacteria</taxon>
        <taxon>Bacillati</taxon>
        <taxon>Actinomycetota</taxon>
        <taxon>Actinomycetes</taxon>
        <taxon>Pseudonocardiales</taxon>
        <taxon>Pseudonocardiaceae</taxon>
        <taxon>Pseudonocardia</taxon>
    </lineage>
</organism>
<dbReference type="InterPro" id="IPR003018">
    <property type="entry name" value="GAF"/>
</dbReference>
<dbReference type="STRING" id="1123024.GCA_000423625_03763"/>
<evidence type="ECO:0000313" key="3">
    <source>
        <dbReference type="EMBL" id="GEL18107.1"/>
    </source>
</evidence>
<feature type="domain" description="GAF" evidence="2">
    <location>
        <begin position="13"/>
        <end position="161"/>
    </location>
</feature>
<dbReference type="AlphaFoldDB" id="A0A511D080"/>
<evidence type="ECO:0000259" key="2">
    <source>
        <dbReference type="SMART" id="SM00065"/>
    </source>
</evidence>
<dbReference type="Gene3D" id="1.10.10.2840">
    <property type="entry name" value="PucR C-terminal helix-turn-helix domain"/>
    <property type="match status" value="1"/>
</dbReference>
<name>A0A511D080_9PSEU</name>
<proteinExistence type="inferred from homology"/>
<reference evidence="3 4" key="1">
    <citation type="submission" date="2019-07" db="EMBL/GenBank/DDBJ databases">
        <title>Whole genome shotgun sequence of Pseudonocardia asaccharolytica NBRC 16224.</title>
        <authorList>
            <person name="Hosoyama A."/>
            <person name="Uohara A."/>
            <person name="Ohji S."/>
            <person name="Ichikawa N."/>
        </authorList>
    </citation>
    <scope>NUCLEOTIDE SEQUENCE [LARGE SCALE GENOMIC DNA]</scope>
    <source>
        <strain evidence="3 4">NBRC 16224</strain>
    </source>
</reference>
<dbReference type="EMBL" id="BJVI01000016">
    <property type="protein sequence ID" value="GEL18107.1"/>
    <property type="molecule type" value="Genomic_DNA"/>
</dbReference>
<evidence type="ECO:0000313" key="4">
    <source>
        <dbReference type="Proteomes" id="UP000321328"/>
    </source>
</evidence>
<evidence type="ECO:0000256" key="1">
    <source>
        <dbReference type="ARBA" id="ARBA00006754"/>
    </source>
</evidence>
<dbReference type="InterPro" id="IPR029016">
    <property type="entry name" value="GAF-like_dom_sf"/>
</dbReference>
<sequence length="542" mass="58887">MEEFLRRLLSARSVGTAAQAAVDTVRTALGVDISWSGVITDGVLTMAAHSGLRTSRMPATWRLPLGEGIGGRVAAEGRALAVRDYRHDPRRAPVMKSLIDEEGMRGALCAPLVHGPEVLGVLYAADRRARDWAPDDFHLVTGLARDTGSAIHRICEVEAASRRSAQDRRLALDARRGLLVATEVAAAMVRSDDLGAGLGVLAHTLGMPVELAGPSGEPLVGQPGADPEEPVRFEVDLGDEPMGRLRVRGGRDLNPTERDLLGTTSEIVALHLLRQRAALRSELRVYAEFLDDLFEGRIDDRPGLQARAALLGIDLRVPRHVVCLGVHTAGPGEGRFIGPQTLDRVERAMHSRYPKAVVVPRSGDVLVLLPPGTEDSRQVHRSLQELVRVRPGTPDTLAAGFGRLCTDVDEYIDSYAEASLALDLARRRAAPGEVLSPRDLGLYGLLVRSSTRQTMESMVGRALGPVLAADADGGPEYVKTLRTYLTNDRHLERTAAALHIHPNTVRYRLARAQELLEVNLRDPDDRFLLELALRVQAALEHG</sequence>
<gene>
    <name evidence="3" type="ORF">PA7_19440</name>
</gene>
<keyword evidence="4" id="KW-1185">Reference proteome</keyword>
<dbReference type="Pfam" id="PF01590">
    <property type="entry name" value="GAF"/>
    <property type="match status" value="1"/>
</dbReference>
<dbReference type="SMART" id="SM00065">
    <property type="entry name" value="GAF"/>
    <property type="match status" value="1"/>
</dbReference>
<dbReference type="InterPro" id="IPR041522">
    <property type="entry name" value="CdaR_GGDEF"/>
</dbReference>
<dbReference type="Pfam" id="PF13556">
    <property type="entry name" value="HTH_30"/>
    <property type="match status" value="1"/>
</dbReference>
<dbReference type="PANTHER" id="PTHR33744">
    <property type="entry name" value="CARBOHYDRATE DIACID REGULATOR"/>
    <property type="match status" value="1"/>
</dbReference>
<dbReference type="SUPFAM" id="SSF55781">
    <property type="entry name" value="GAF domain-like"/>
    <property type="match status" value="1"/>
</dbReference>
<dbReference type="InterPro" id="IPR051448">
    <property type="entry name" value="CdaR-like_regulators"/>
</dbReference>
<accession>A0A511D080</accession>
<dbReference type="Proteomes" id="UP000321328">
    <property type="component" value="Unassembled WGS sequence"/>
</dbReference>
<dbReference type="OrthoDB" id="8026818at2"/>
<comment type="similarity">
    <text evidence="1">Belongs to the CdaR family.</text>
</comment>
<dbReference type="Pfam" id="PF17853">
    <property type="entry name" value="GGDEF_2"/>
    <property type="match status" value="1"/>
</dbReference>
<dbReference type="InterPro" id="IPR025736">
    <property type="entry name" value="PucR_C-HTH_dom"/>
</dbReference>
<comment type="caution">
    <text evidence="3">The sequence shown here is derived from an EMBL/GenBank/DDBJ whole genome shotgun (WGS) entry which is preliminary data.</text>
</comment>